<feature type="transmembrane region" description="Helical" evidence="1">
    <location>
        <begin position="81"/>
        <end position="102"/>
    </location>
</feature>
<keyword evidence="1" id="KW-0812">Transmembrane</keyword>
<feature type="transmembrane region" description="Helical" evidence="1">
    <location>
        <begin position="151"/>
        <end position="180"/>
    </location>
</feature>
<evidence type="ECO:0000313" key="2">
    <source>
        <dbReference type="EMBL" id="SKA76434.1"/>
    </source>
</evidence>
<dbReference type="RefSeq" id="WP_078685513.1">
    <property type="nucleotide sequence ID" value="NZ_FUYA01000007.1"/>
</dbReference>
<sequence>MFFPELSPMLLGASVPCSSELAASGIITNYGVYPLAVLFALHLTAVLTAMGAFPVAVACEFLAGAKKKIFFKKFAQQLSKLGFFATLYLLLASAASLAYMYVKKPAFAQPWIDAPLVLAPMLGALVAYVLCAGAYSMSWKSSRKAPTPHKALGILTVLLLVVMCAISLSTKLVAMILPALPPESINPLVVIIRGAGSMLFLPLLIPFLLDALACASAAGLVWLILRRNRDDWGRDYYAFAARTGAGWAIATTLLALCAEGWSVWATMPMLSGSPMQQYMPIVAGAGAGASVLACLFWAFILRSQTPMRHKFSMISGLVLLVLGFCAFGVASAFLVLQNIAPLA</sequence>
<reference evidence="2 3" key="1">
    <citation type="submission" date="2017-02" db="EMBL/GenBank/DDBJ databases">
        <authorList>
            <person name="Peterson S.W."/>
        </authorList>
    </citation>
    <scope>NUCLEOTIDE SEQUENCE [LARGE SCALE GENOMIC DNA]</scope>
    <source>
        <strain evidence="2 3">DSM 18034</strain>
    </source>
</reference>
<name>A0A1T4WGH6_9BACT</name>
<feature type="transmembrane region" description="Helical" evidence="1">
    <location>
        <begin position="313"/>
        <end position="336"/>
    </location>
</feature>
<keyword evidence="1" id="KW-1133">Transmembrane helix</keyword>
<dbReference type="AlphaFoldDB" id="A0A1T4WGH6"/>
<dbReference type="Proteomes" id="UP000189733">
    <property type="component" value="Unassembled WGS sequence"/>
</dbReference>
<dbReference type="STRING" id="1121442.SAMN02745702_02234"/>
<feature type="transmembrane region" description="Helical" evidence="1">
    <location>
        <begin position="114"/>
        <end position="139"/>
    </location>
</feature>
<dbReference type="EMBL" id="FUYA01000007">
    <property type="protein sequence ID" value="SKA76434.1"/>
    <property type="molecule type" value="Genomic_DNA"/>
</dbReference>
<feature type="transmembrane region" description="Helical" evidence="1">
    <location>
        <begin position="200"/>
        <end position="225"/>
    </location>
</feature>
<feature type="transmembrane region" description="Helical" evidence="1">
    <location>
        <begin position="32"/>
        <end position="61"/>
    </location>
</feature>
<keyword evidence="1" id="KW-0472">Membrane</keyword>
<proteinExistence type="predicted"/>
<organism evidence="2 3">
    <name type="scientific">Desulfobaculum bizertense DSM 18034</name>
    <dbReference type="NCBI Taxonomy" id="1121442"/>
    <lineage>
        <taxon>Bacteria</taxon>
        <taxon>Pseudomonadati</taxon>
        <taxon>Thermodesulfobacteriota</taxon>
        <taxon>Desulfovibrionia</taxon>
        <taxon>Desulfovibrionales</taxon>
        <taxon>Desulfovibrionaceae</taxon>
        <taxon>Desulfobaculum</taxon>
    </lineage>
</organism>
<feature type="transmembrane region" description="Helical" evidence="1">
    <location>
        <begin position="237"/>
        <end position="261"/>
    </location>
</feature>
<feature type="transmembrane region" description="Helical" evidence="1">
    <location>
        <begin position="281"/>
        <end position="301"/>
    </location>
</feature>
<gene>
    <name evidence="2" type="ORF">SAMN02745702_02234</name>
</gene>
<protein>
    <submittedName>
        <fullName evidence="2">Uncharacterized protein</fullName>
    </submittedName>
</protein>
<evidence type="ECO:0000313" key="3">
    <source>
        <dbReference type="Proteomes" id="UP000189733"/>
    </source>
</evidence>
<accession>A0A1T4WGH6</accession>
<evidence type="ECO:0000256" key="1">
    <source>
        <dbReference type="SAM" id="Phobius"/>
    </source>
</evidence>
<keyword evidence="3" id="KW-1185">Reference proteome</keyword>
<dbReference type="OrthoDB" id="5471546at2"/>